<evidence type="ECO:0000256" key="6">
    <source>
        <dbReference type="ARBA" id="ARBA00093785"/>
    </source>
</evidence>
<accession>W4QMC1</accession>
<evidence type="ECO:0000313" key="9">
    <source>
        <dbReference type="Proteomes" id="UP000018896"/>
    </source>
</evidence>
<dbReference type="Pfam" id="PF05400">
    <property type="entry name" value="FliT"/>
    <property type="match status" value="1"/>
</dbReference>
<dbReference type="EMBL" id="BAUV01000001">
    <property type="protein sequence ID" value="GAE33042.1"/>
    <property type="molecule type" value="Genomic_DNA"/>
</dbReference>
<sequence length="120" mass="13625">MNQSILRLIEVSDELLQLLKSVSFADEQREQDITKIEELLTKREGIITSIDAPAKTSEELAAAKSLVQTNKEIVAKLDLLKGKVKLDIDKMTLKKKMNRKYDNPYDMTTNEGAFIDKRGI</sequence>
<dbReference type="AlphaFoldDB" id="W4QMC1"/>
<name>W4QMC1_HALA3</name>
<dbReference type="STRING" id="1236973.JCM9157_26"/>
<proteinExistence type="inferred from homology"/>
<gene>
    <name evidence="8" type="ORF">JCM9157_26</name>
</gene>
<evidence type="ECO:0000256" key="1">
    <source>
        <dbReference type="ARBA" id="ARBA00004514"/>
    </source>
</evidence>
<dbReference type="Proteomes" id="UP000018896">
    <property type="component" value="Unassembled WGS sequence"/>
</dbReference>
<protein>
    <recommendedName>
        <fullName evidence="7">Flagellar protein FliT</fullName>
    </recommendedName>
</protein>
<evidence type="ECO:0000256" key="2">
    <source>
        <dbReference type="ARBA" id="ARBA00022490"/>
    </source>
</evidence>
<evidence type="ECO:0000256" key="3">
    <source>
        <dbReference type="ARBA" id="ARBA00022795"/>
    </source>
</evidence>
<keyword evidence="9" id="KW-1185">Reference proteome</keyword>
<organism evidence="8 9">
    <name type="scientific">Halalkalibacter akibai (strain ATCC 43226 / DSM 21942 / CIP 109018 / JCM 9157 / 1139)</name>
    <name type="common">Bacillus akibai</name>
    <dbReference type="NCBI Taxonomy" id="1236973"/>
    <lineage>
        <taxon>Bacteria</taxon>
        <taxon>Bacillati</taxon>
        <taxon>Bacillota</taxon>
        <taxon>Bacilli</taxon>
        <taxon>Bacillales</taxon>
        <taxon>Bacillaceae</taxon>
        <taxon>Halalkalibacter</taxon>
    </lineage>
</organism>
<keyword evidence="4" id="KW-0143">Chaperone</keyword>
<comment type="similarity">
    <text evidence="6">Belongs to the bacillales FliT family.</text>
</comment>
<comment type="caution">
    <text evidence="8">The sequence shown here is derived from an EMBL/GenBank/DDBJ whole genome shotgun (WGS) entry which is preliminary data.</text>
</comment>
<keyword evidence="2" id="KW-0963">Cytoplasm</keyword>
<dbReference type="RefSeq" id="WP_035660807.1">
    <property type="nucleotide sequence ID" value="NZ_BAUV01000001.1"/>
</dbReference>
<reference evidence="8 9" key="1">
    <citation type="journal article" date="2014" name="Genome Announc.">
        <title>Draft Genome Sequences of Three Alkaliphilic Bacillus Strains, Bacillus wakoensis JCM 9140T, Bacillus akibai JCM 9157T, and Bacillus hemicellulosilyticus JCM 9152T.</title>
        <authorList>
            <person name="Yuki M."/>
            <person name="Oshima K."/>
            <person name="Suda W."/>
            <person name="Oshida Y."/>
            <person name="Kitamura K."/>
            <person name="Iida T."/>
            <person name="Hattori M."/>
            <person name="Ohkuma M."/>
        </authorList>
    </citation>
    <scope>NUCLEOTIDE SEQUENCE [LARGE SCALE GENOMIC DNA]</scope>
    <source>
        <strain evidence="8 9">JCM 9157</strain>
    </source>
</reference>
<dbReference type="OrthoDB" id="2353131at2"/>
<comment type="function">
    <text evidence="5">May act as an export chaperone for the filament capping protein FliD.</text>
</comment>
<evidence type="ECO:0000256" key="5">
    <source>
        <dbReference type="ARBA" id="ARBA00093765"/>
    </source>
</evidence>
<evidence type="ECO:0000256" key="4">
    <source>
        <dbReference type="ARBA" id="ARBA00023186"/>
    </source>
</evidence>
<keyword evidence="3" id="KW-1005">Bacterial flagellum biogenesis</keyword>
<evidence type="ECO:0000256" key="7">
    <source>
        <dbReference type="ARBA" id="ARBA00093797"/>
    </source>
</evidence>
<comment type="subcellular location">
    <subcellularLocation>
        <location evidence="1">Cytoplasm</location>
        <location evidence="1">Cytosol</location>
    </subcellularLocation>
</comment>
<evidence type="ECO:0000313" key="8">
    <source>
        <dbReference type="EMBL" id="GAE33042.1"/>
    </source>
</evidence>
<dbReference type="InterPro" id="IPR008622">
    <property type="entry name" value="FliT"/>
</dbReference>